<gene>
    <name evidence="2" type="ORF">CTI12_AA219890</name>
</gene>
<dbReference type="EMBL" id="PKPP01002054">
    <property type="protein sequence ID" value="PWA77947.1"/>
    <property type="molecule type" value="Genomic_DNA"/>
</dbReference>
<protein>
    <submittedName>
        <fullName evidence="2">Uncharacterized protein</fullName>
    </submittedName>
</protein>
<sequence length="131" mass="15056">MADTRSSLFICSWHLLSWVVRNQATSVGMYRHRTRQGRELGPKAHDFVAGVLRDNEVSFPSVDMYILSNVVGIVPATTVVKLPHTKGKRKINMKEKPAKIVGPYYYKITPEMNLLMWLQKLLLRATPWFLV</sequence>
<evidence type="ECO:0000256" key="1">
    <source>
        <dbReference type="SAM" id="SignalP"/>
    </source>
</evidence>
<name>A0A2U1NWV5_ARTAN</name>
<feature type="chain" id="PRO_5015675631" evidence="1">
    <location>
        <begin position="25"/>
        <end position="131"/>
    </location>
</feature>
<accession>A0A2U1NWV5</accession>
<organism evidence="2 3">
    <name type="scientific">Artemisia annua</name>
    <name type="common">Sweet wormwood</name>
    <dbReference type="NCBI Taxonomy" id="35608"/>
    <lineage>
        <taxon>Eukaryota</taxon>
        <taxon>Viridiplantae</taxon>
        <taxon>Streptophyta</taxon>
        <taxon>Embryophyta</taxon>
        <taxon>Tracheophyta</taxon>
        <taxon>Spermatophyta</taxon>
        <taxon>Magnoliopsida</taxon>
        <taxon>eudicotyledons</taxon>
        <taxon>Gunneridae</taxon>
        <taxon>Pentapetalae</taxon>
        <taxon>asterids</taxon>
        <taxon>campanulids</taxon>
        <taxon>Asterales</taxon>
        <taxon>Asteraceae</taxon>
        <taxon>Asteroideae</taxon>
        <taxon>Anthemideae</taxon>
        <taxon>Artemisiinae</taxon>
        <taxon>Artemisia</taxon>
    </lineage>
</organism>
<evidence type="ECO:0000313" key="3">
    <source>
        <dbReference type="Proteomes" id="UP000245207"/>
    </source>
</evidence>
<keyword evidence="1" id="KW-0732">Signal</keyword>
<dbReference type="Proteomes" id="UP000245207">
    <property type="component" value="Unassembled WGS sequence"/>
</dbReference>
<keyword evidence="3" id="KW-1185">Reference proteome</keyword>
<evidence type="ECO:0000313" key="2">
    <source>
        <dbReference type="EMBL" id="PWA77947.1"/>
    </source>
</evidence>
<reference evidence="2 3" key="1">
    <citation type="journal article" date="2018" name="Mol. Plant">
        <title>The genome of Artemisia annua provides insight into the evolution of Asteraceae family and artemisinin biosynthesis.</title>
        <authorList>
            <person name="Shen Q."/>
            <person name="Zhang L."/>
            <person name="Liao Z."/>
            <person name="Wang S."/>
            <person name="Yan T."/>
            <person name="Shi P."/>
            <person name="Liu M."/>
            <person name="Fu X."/>
            <person name="Pan Q."/>
            <person name="Wang Y."/>
            <person name="Lv Z."/>
            <person name="Lu X."/>
            <person name="Zhang F."/>
            <person name="Jiang W."/>
            <person name="Ma Y."/>
            <person name="Chen M."/>
            <person name="Hao X."/>
            <person name="Li L."/>
            <person name="Tang Y."/>
            <person name="Lv G."/>
            <person name="Zhou Y."/>
            <person name="Sun X."/>
            <person name="Brodelius P.E."/>
            <person name="Rose J.K.C."/>
            <person name="Tang K."/>
        </authorList>
    </citation>
    <scope>NUCLEOTIDE SEQUENCE [LARGE SCALE GENOMIC DNA]</scope>
    <source>
        <strain evidence="3">cv. Huhao1</strain>
        <tissue evidence="2">Leaf</tissue>
    </source>
</reference>
<comment type="caution">
    <text evidence="2">The sequence shown here is derived from an EMBL/GenBank/DDBJ whole genome shotgun (WGS) entry which is preliminary data.</text>
</comment>
<dbReference type="AlphaFoldDB" id="A0A2U1NWV5"/>
<proteinExistence type="predicted"/>
<feature type="signal peptide" evidence="1">
    <location>
        <begin position="1"/>
        <end position="24"/>
    </location>
</feature>